<name>A0ABV8CIF8_9GAMM</name>
<dbReference type="EMBL" id="JBHSAF010000001">
    <property type="protein sequence ID" value="MFC3911921.1"/>
    <property type="molecule type" value="Genomic_DNA"/>
</dbReference>
<dbReference type="NCBIfam" id="TIGR01484">
    <property type="entry name" value="HAD-SF-IIB"/>
    <property type="match status" value="1"/>
</dbReference>
<dbReference type="InterPro" id="IPR036412">
    <property type="entry name" value="HAD-like_sf"/>
</dbReference>
<dbReference type="Proteomes" id="UP001595692">
    <property type="component" value="Unassembled WGS sequence"/>
</dbReference>
<dbReference type="PANTHER" id="PTHR10000:SF8">
    <property type="entry name" value="HAD SUPERFAMILY HYDROLASE-LIKE, TYPE 3"/>
    <property type="match status" value="1"/>
</dbReference>
<proteinExistence type="predicted"/>
<dbReference type="SFLD" id="SFLDG01140">
    <property type="entry name" value="C2.B:_Phosphomannomutase_and_P"/>
    <property type="match status" value="1"/>
</dbReference>
<evidence type="ECO:0000313" key="2">
    <source>
        <dbReference type="Proteomes" id="UP001595692"/>
    </source>
</evidence>
<organism evidence="1 2">
    <name type="scientific">Pseudaeromonas sharmana</name>
    <dbReference type="NCBI Taxonomy" id="328412"/>
    <lineage>
        <taxon>Bacteria</taxon>
        <taxon>Pseudomonadati</taxon>
        <taxon>Pseudomonadota</taxon>
        <taxon>Gammaproteobacteria</taxon>
        <taxon>Aeromonadales</taxon>
        <taxon>Aeromonadaceae</taxon>
        <taxon>Pseudaeromonas</taxon>
    </lineage>
</organism>
<dbReference type="SUPFAM" id="SSF56784">
    <property type="entry name" value="HAD-like"/>
    <property type="match status" value="1"/>
</dbReference>
<dbReference type="Gene3D" id="3.40.50.1000">
    <property type="entry name" value="HAD superfamily/HAD-like"/>
    <property type="match status" value="1"/>
</dbReference>
<dbReference type="InterPro" id="IPR000150">
    <property type="entry name" value="Cof"/>
</dbReference>
<dbReference type="Gene3D" id="3.30.1240.10">
    <property type="match status" value="1"/>
</dbReference>
<dbReference type="EC" id="3.1.3.23" evidence="1"/>
<dbReference type="PANTHER" id="PTHR10000">
    <property type="entry name" value="PHOSPHOSERINE PHOSPHATASE"/>
    <property type="match status" value="1"/>
</dbReference>
<keyword evidence="2" id="KW-1185">Reference proteome</keyword>
<dbReference type="NCBIfam" id="NF007806">
    <property type="entry name" value="PRK10513.1"/>
    <property type="match status" value="1"/>
</dbReference>
<dbReference type="GO" id="GO:0050308">
    <property type="term" value="F:sugar-phosphatase activity"/>
    <property type="evidence" value="ECO:0007669"/>
    <property type="project" value="UniProtKB-EC"/>
</dbReference>
<reference evidence="2" key="1">
    <citation type="journal article" date="2019" name="Int. J. Syst. Evol. Microbiol.">
        <title>The Global Catalogue of Microorganisms (GCM) 10K type strain sequencing project: providing services to taxonomists for standard genome sequencing and annotation.</title>
        <authorList>
            <consortium name="The Broad Institute Genomics Platform"/>
            <consortium name="The Broad Institute Genome Sequencing Center for Infectious Disease"/>
            <person name="Wu L."/>
            <person name="Ma J."/>
        </authorList>
    </citation>
    <scope>NUCLEOTIDE SEQUENCE [LARGE SCALE GENOMIC DNA]</scope>
    <source>
        <strain evidence="2">CCUG 54939</strain>
    </source>
</reference>
<dbReference type="RefSeq" id="WP_377149750.1">
    <property type="nucleotide sequence ID" value="NZ_JBHSAF010000001.1"/>
</dbReference>
<gene>
    <name evidence="1" type="primary">yidA</name>
    <name evidence="1" type="ORF">ACFOSS_00370</name>
</gene>
<dbReference type="PROSITE" id="PS01229">
    <property type="entry name" value="COF_2"/>
    <property type="match status" value="1"/>
</dbReference>
<dbReference type="CDD" id="cd07516">
    <property type="entry name" value="HAD_Pase"/>
    <property type="match status" value="1"/>
</dbReference>
<dbReference type="Pfam" id="PF08282">
    <property type="entry name" value="Hydrolase_3"/>
    <property type="match status" value="1"/>
</dbReference>
<accession>A0ABV8CIF8</accession>
<sequence length="270" mass="29395">MYKLIALDMDGTLLREDGSISARTQRAIAEAKAKGVRVVLASGRPLSGMARFLDQLALTSHQDYVLSYNGALIQNVGSGDVLSRNVLTGKDVRELYRLSQQLGVNIHAFSHTRGLIAPRTSRYTEVERSHNDLTLTLVDFAAIPEDEAILKVMMVDEPALLAEAMAQLPETVYQHYTVLLSTPYFLEFLHPHSNKGNGVAQLAAHLSIEPQAVICVGDAGNDAHMIDFAGLGVAMGNATDALKQQADYITLSNEDDGVAHVIEKFILKQP</sequence>
<dbReference type="InterPro" id="IPR006379">
    <property type="entry name" value="HAD-SF_hydro_IIB"/>
</dbReference>
<dbReference type="InterPro" id="IPR023214">
    <property type="entry name" value="HAD_sf"/>
</dbReference>
<evidence type="ECO:0000313" key="1">
    <source>
        <dbReference type="EMBL" id="MFC3911921.1"/>
    </source>
</evidence>
<keyword evidence="1" id="KW-0378">Hydrolase</keyword>
<dbReference type="SFLD" id="SFLDS00003">
    <property type="entry name" value="Haloacid_Dehalogenase"/>
    <property type="match status" value="1"/>
</dbReference>
<comment type="caution">
    <text evidence="1">The sequence shown here is derived from an EMBL/GenBank/DDBJ whole genome shotgun (WGS) entry which is preliminary data.</text>
</comment>
<dbReference type="NCBIfam" id="TIGR00099">
    <property type="entry name" value="Cof-subfamily"/>
    <property type="match status" value="1"/>
</dbReference>
<protein>
    <submittedName>
        <fullName evidence="1">Sugar-phosphatase</fullName>
        <ecNumber evidence="1">3.1.3.23</ecNumber>
    </submittedName>
</protein>
<dbReference type="SFLD" id="SFLDG01144">
    <property type="entry name" value="C2.B.4:_PGP_Like"/>
    <property type="match status" value="1"/>
</dbReference>